<name>X6M145_RETFI</name>
<accession>X6M145</accession>
<proteinExistence type="predicted"/>
<dbReference type="EMBL" id="ASPP01026462">
    <property type="protein sequence ID" value="ETO07142.1"/>
    <property type="molecule type" value="Genomic_DNA"/>
</dbReference>
<evidence type="ECO:0000313" key="1">
    <source>
        <dbReference type="EMBL" id="ETO07142.1"/>
    </source>
</evidence>
<keyword evidence="2" id="KW-1185">Reference proteome</keyword>
<dbReference type="Proteomes" id="UP000023152">
    <property type="component" value="Unassembled WGS sequence"/>
</dbReference>
<organism evidence="1 2">
    <name type="scientific">Reticulomyxa filosa</name>
    <dbReference type="NCBI Taxonomy" id="46433"/>
    <lineage>
        <taxon>Eukaryota</taxon>
        <taxon>Sar</taxon>
        <taxon>Rhizaria</taxon>
        <taxon>Retaria</taxon>
        <taxon>Foraminifera</taxon>
        <taxon>Monothalamids</taxon>
        <taxon>Reticulomyxidae</taxon>
        <taxon>Reticulomyxa</taxon>
    </lineage>
</organism>
<sequence length="163" mass="20275">MIFINKWDIHFNYFIFVQFYYIVKKKENEIELYCRLKGIRLENMKEIKQGFFHKSYKYFLMIFKLHKCIEVIKDVFLHFHPSMRRSDLGYIHLNINVKFYLQNQTYIFLMMKIYEHTQMILLTSIQYDQYIQQIMQISTMWNRSIDLNLIYIALDHLIIVKKM</sequence>
<comment type="caution">
    <text evidence="1">The sequence shown here is derived from an EMBL/GenBank/DDBJ whole genome shotgun (WGS) entry which is preliminary data.</text>
</comment>
<dbReference type="AlphaFoldDB" id="X6M145"/>
<protein>
    <submittedName>
        <fullName evidence="1">Uncharacterized protein</fullName>
    </submittedName>
</protein>
<gene>
    <name evidence="1" type="ORF">RFI_30250</name>
</gene>
<evidence type="ECO:0000313" key="2">
    <source>
        <dbReference type="Proteomes" id="UP000023152"/>
    </source>
</evidence>
<reference evidence="1 2" key="1">
    <citation type="journal article" date="2013" name="Curr. Biol.">
        <title>The Genome of the Foraminiferan Reticulomyxa filosa.</title>
        <authorList>
            <person name="Glockner G."/>
            <person name="Hulsmann N."/>
            <person name="Schleicher M."/>
            <person name="Noegel A.A."/>
            <person name="Eichinger L."/>
            <person name="Gallinger C."/>
            <person name="Pawlowski J."/>
            <person name="Sierra R."/>
            <person name="Euteneuer U."/>
            <person name="Pillet L."/>
            <person name="Moustafa A."/>
            <person name="Platzer M."/>
            <person name="Groth M."/>
            <person name="Szafranski K."/>
            <person name="Schliwa M."/>
        </authorList>
    </citation>
    <scope>NUCLEOTIDE SEQUENCE [LARGE SCALE GENOMIC DNA]</scope>
</reference>